<dbReference type="PANTHER" id="PTHR19836:SF30">
    <property type="entry name" value="RIBOSOMAL PROTEIN S14"/>
    <property type="match status" value="1"/>
</dbReference>
<dbReference type="GO" id="GO:0006412">
    <property type="term" value="P:translation"/>
    <property type="evidence" value="ECO:0007669"/>
    <property type="project" value="InterPro"/>
</dbReference>
<dbReference type="GO" id="GO:0015935">
    <property type="term" value="C:small ribosomal subunit"/>
    <property type="evidence" value="ECO:0007669"/>
    <property type="project" value="TreeGrafter"/>
</dbReference>
<dbReference type="EMBL" id="JX315601">
    <property type="protein sequence ID" value="AFQ93747.1"/>
    <property type="molecule type" value="Genomic_DNA"/>
</dbReference>
<evidence type="ECO:0000256" key="7">
    <source>
        <dbReference type="ARBA" id="ARBA00042804"/>
    </source>
</evidence>
<dbReference type="GeneID" id="13543406"/>
<dbReference type="GO" id="GO:0005739">
    <property type="term" value="C:mitochondrion"/>
    <property type="evidence" value="ECO:0007669"/>
    <property type="project" value="UniProtKB-SubCell"/>
</dbReference>
<evidence type="ECO:0000313" key="8">
    <source>
        <dbReference type="EMBL" id="AFQ93747.1"/>
    </source>
</evidence>
<evidence type="ECO:0000256" key="4">
    <source>
        <dbReference type="ARBA" id="ARBA00023128"/>
    </source>
</evidence>
<evidence type="ECO:0000256" key="2">
    <source>
        <dbReference type="ARBA" id="ARBA00009083"/>
    </source>
</evidence>
<reference evidence="8" key="1">
    <citation type="journal article" date="2012" name="Eukaryot. Cell">
        <title>Complete Mitochondrial and Plastid Genomes of the Green Microalga Trebouxiophyceae sp. Strain MX-AZ01 Isolated from a Highly Acidic Geothermal Lake.</title>
        <authorList>
            <person name="Servin-Garciduenas L.E."/>
            <person name="Martinez-Romero E."/>
        </authorList>
    </citation>
    <scope>NUCLEOTIDE SEQUENCE</scope>
    <source>
        <strain evidence="8">MX-AZ01</strain>
    </source>
</reference>
<dbReference type="AlphaFoldDB" id="J7KDG5"/>
<dbReference type="RefSeq" id="YP_006666392.1">
    <property type="nucleotide sequence ID" value="NC_018568.1"/>
</dbReference>
<dbReference type="NCBIfam" id="NF006477">
    <property type="entry name" value="PRK08881.1"/>
    <property type="match status" value="1"/>
</dbReference>
<dbReference type="FunFam" id="1.10.287.1480:FF:000001">
    <property type="entry name" value="30S ribosomal protein S14"/>
    <property type="match status" value="1"/>
</dbReference>
<accession>J7KDG5</accession>
<organism evidence="8">
    <name type="scientific">Trebouxiophyceae sp. MX-AZ01</name>
    <dbReference type="NCBI Taxonomy" id="1208065"/>
    <lineage>
        <taxon>Eukaryota</taxon>
        <taxon>Viridiplantae</taxon>
        <taxon>Chlorophyta</taxon>
        <taxon>core chlorophytes</taxon>
        <taxon>Trebouxiophyceae</taxon>
    </lineage>
</organism>
<dbReference type="Pfam" id="PF00253">
    <property type="entry name" value="Ribosomal_S14"/>
    <property type="match status" value="1"/>
</dbReference>
<keyword evidence="4 8" id="KW-0496">Mitochondrion</keyword>
<evidence type="ECO:0000256" key="5">
    <source>
        <dbReference type="ARBA" id="ARBA00023274"/>
    </source>
</evidence>
<dbReference type="SUPFAM" id="SSF57716">
    <property type="entry name" value="Glucocorticoid receptor-like (DNA-binding domain)"/>
    <property type="match status" value="1"/>
</dbReference>
<dbReference type="InterPro" id="IPR001209">
    <property type="entry name" value="Ribosomal_uS14"/>
</dbReference>
<evidence type="ECO:0000256" key="3">
    <source>
        <dbReference type="ARBA" id="ARBA00022980"/>
    </source>
</evidence>
<protein>
    <recommendedName>
        <fullName evidence="6">Small ribosomal subunit protein uS14m</fullName>
    </recommendedName>
    <alternativeName>
        <fullName evidence="7">Ribosomal protein S14, mitochondrial</fullName>
    </alternativeName>
</protein>
<sequence>MVNQIHRDKARRLLYHQQELRRVECLSIIHDLSIPSEVRFRSLQRLNQLNRNGSRTRFRNRCIATGRGRGVYRFCRLSRVSFRRLASQGLLMGITKSSW</sequence>
<gene>
    <name evidence="8" type="primary">rps14</name>
</gene>
<geneLocation type="mitochondrion" evidence="8"/>
<evidence type="ECO:0000256" key="1">
    <source>
        <dbReference type="ARBA" id="ARBA00004173"/>
    </source>
</evidence>
<comment type="similarity">
    <text evidence="2">Belongs to the universal ribosomal protein uS14 family.</text>
</comment>
<evidence type="ECO:0000256" key="6">
    <source>
        <dbReference type="ARBA" id="ARBA00040774"/>
    </source>
</evidence>
<keyword evidence="5" id="KW-0687">Ribonucleoprotein</keyword>
<name>J7KDG5_9CHLO</name>
<proteinExistence type="inferred from homology"/>
<dbReference type="GO" id="GO:0003735">
    <property type="term" value="F:structural constituent of ribosome"/>
    <property type="evidence" value="ECO:0007669"/>
    <property type="project" value="InterPro"/>
</dbReference>
<comment type="subcellular location">
    <subcellularLocation>
        <location evidence="1">Mitochondrion</location>
    </subcellularLocation>
</comment>
<keyword evidence="3 8" id="KW-0689">Ribosomal protein</keyword>
<dbReference type="PANTHER" id="PTHR19836">
    <property type="entry name" value="30S RIBOSOMAL PROTEIN S14"/>
    <property type="match status" value="1"/>
</dbReference>
<dbReference type="Gene3D" id="1.10.287.1480">
    <property type="match status" value="1"/>
</dbReference>